<dbReference type="GO" id="GO:0006811">
    <property type="term" value="P:monoatomic ion transport"/>
    <property type="evidence" value="ECO:0007669"/>
    <property type="project" value="UniProtKB-KW"/>
</dbReference>
<evidence type="ECO:0000256" key="5">
    <source>
        <dbReference type="ARBA" id="ARBA00022448"/>
    </source>
</evidence>
<evidence type="ECO:0000256" key="11">
    <source>
        <dbReference type="ARBA" id="ARBA00023136"/>
    </source>
</evidence>
<feature type="transmembrane region" description="Helical" evidence="13">
    <location>
        <begin position="388"/>
        <end position="412"/>
    </location>
</feature>
<reference evidence="14" key="1">
    <citation type="submission" date="2020-10" db="EMBL/GenBank/DDBJ databases">
        <authorList>
            <person name="Gilroy R."/>
        </authorList>
    </citation>
    <scope>NUCLEOTIDE SEQUENCE</scope>
    <source>
        <strain evidence="14">ChiSjej1B19-7085</strain>
    </source>
</reference>
<dbReference type="InterPro" id="IPR048279">
    <property type="entry name" value="MdtK-like"/>
</dbReference>
<dbReference type="PANTHER" id="PTHR43298">
    <property type="entry name" value="MULTIDRUG RESISTANCE PROTEIN NORM-RELATED"/>
    <property type="match status" value="1"/>
</dbReference>
<dbReference type="Pfam" id="PF01554">
    <property type="entry name" value="MatE"/>
    <property type="match status" value="2"/>
</dbReference>
<gene>
    <name evidence="14" type="ORF">IAA54_07480</name>
</gene>
<dbReference type="GO" id="GO:0015297">
    <property type="term" value="F:antiporter activity"/>
    <property type="evidence" value="ECO:0007669"/>
    <property type="project" value="UniProtKB-KW"/>
</dbReference>
<keyword evidence="6" id="KW-0050">Antiport</keyword>
<protein>
    <recommendedName>
        <fullName evidence="4">Probable multidrug resistance protein NorM</fullName>
    </recommendedName>
    <alternativeName>
        <fullName evidence="12">Multidrug-efflux transporter</fullName>
    </alternativeName>
</protein>
<evidence type="ECO:0000256" key="1">
    <source>
        <dbReference type="ARBA" id="ARBA00003408"/>
    </source>
</evidence>
<keyword evidence="11 13" id="KW-0472">Membrane</keyword>
<evidence type="ECO:0000256" key="8">
    <source>
        <dbReference type="ARBA" id="ARBA00022692"/>
    </source>
</evidence>
<evidence type="ECO:0000256" key="4">
    <source>
        <dbReference type="ARBA" id="ARBA00020268"/>
    </source>
</evidence>
<dbReference type="GO" id="GO:0042910">
    <property type="term" value="F:xenobiotic transmembrane transporter activity"/>
    <property type="evidence" value="ECO:0007669"/>
    <property type="project" value="InterPro"/>
</dbReference>
<feature type="transmembrane region" description="Helical" evidence="13">
    <location>
        <begin position="171"/>
        <end position="189"/>
    </location>
</feature>
<name>A0A9D1DR94_9FIRM</name>
<dbReference type="AlphaFoldDB" id="A0A9D1DR94"/>
<evidence type="ECO:0000256" key="2">
    <source>
        <dbReference type="ARBA" id="ARBA00004651"/>
    </source>
</evidence>
<keyword evidence="10" id="KW-0406">Ion transport</keyword>
<accession>A0A9D1DR94</accession>
<comment type="similarity">
    <text evidence="3">Belongs to the multi antimicrobial extrusion (MATE) (TC 2.A.66.1) family.</text>
</comment>
<evidence type="ECO:0000256" key="3">
    <source>
        <dbReference type="ARBA" id="ARBA00010199"/>
    </source>
</evidence>
<evidence type="ECO:0000256" key="6">
    <source>
        <dbReference type="ARBA" id="ARBA00022449"/>
    </source>
</evidence>
<dbReference type="NCBIfam" id="TIGR00797">
    <property type="entry name" value="matE"/>
    <property type="match status" value="1"/>
</dbReference>
<evidence type="ECO:0000256" key="13">
    <source>
        <dbReference type="SAM" id="Phobius"/>
    </source>
</evidence>
<keyword evidence="5" id="KW-0813">Transport</keyword>
<dbReference type="InterPro" id="IPR050222">
    <property type="entry name" value="MATE_MdtK"/>
</dbReference>
<evidence type="ECO:0000313" key="15">
    <source>
        <dbReference type="Proteomes" id="UP000886785"/>
    </source>
</evidence>
<feature type="transmembrane region" description="Helical" evidence="13">
    <location>
        <begin position="195"/>
        <end position="218"/>
    </location>
</feature>
<organism evidence="14 15">
    <name type="scientific">Candidatus Gallacutalibacter pullicola</name>
    <dbReference type="NCBI Taxonomy" id="2840830"/>
    <lineage>
        <taxon>Bacteria</taxon>
        <taxon>Bacillati</taxon>
        <taxon>Bacillota</taxon>
        <taxon>Clostridia</taxon>
        <taxon>Eubacteriales</taxon>
        <taxon>Candidatus Gallacutalibacter</taxon>
    </lineage>
</organism>
<comment type="subcellular location">
    <subcellularLocation>
        <location evidence="2">Cell membrane</location>
        <topology evidence="2">Multi-pass membrane protein</topology>
    </subcellularLocation>
</comment>
<feature type="transmembrane region" description="Helical" evidence="13">
    <location>
        <begin position="418"/>
        <end position="439"/>
    </location>
</feature>
<feature type="transmembrane region" description="Helical" evidence="13">
    <location>
        <begin position="101"/>
        <end position="126"/>
    </location>
</feature>
<comment type="function">
    <text evidence="1">Multidrug efflux pump.</text>
</comment>
<comment type="caution">
    <text evidence="14">The sequence shown here is derived from an EMBL/GenBank/DDBJ whole genome shotgun (WGS) entry which is preliminary data.</text>
</comment>
<feature type="transmembrane region" description="Helical" evidence="13">
    <location>
        <begin position="138"/>
        <end position="159"/>
    </location>
</feature>
<keyword evidence="9 13" id="KW-1133">Transmembrane helix</keyword>
<feature type="transmembrane region" description="Helical" evidence="13">
    <location>
        <begin position="62"/>
        <end position="81"/>
    </location>
</feature>
<sequence>MKLWGSLKETFRNRELMGTIFHLAWPTIVEQALQTVVSYADTAQVGAIGANASASVGLTTSVMWLVNAPMFAIGMGFLSVISRALGADDRQTARRAAMQAIWMTVVLGLVEGVIAVAVSPVLPVWLGAEQEIQRDAAIYFGIVSLPMLFRCSTIILASVLRATKNTRTPMIFNTIMNVINITLNAILIGPAGLGVAGAAIATAIGYAVGGTLMFVSVLRSPVLDLRTMPVRLDWAILKRCLSIGLPIAGERITACLGQVLFTALIARLGTVSVAAHSIGITAEQAFYIPGYGMQTAAATLCGFSAGEKDEKKLMQYSSAICVMAVVLMGSLSTLMFFIPELILGIFTRDAAVIALGTQLLKIVAFSEPFFAAAIIMEGVFNGVGDTKAPFVISLMTMWGIRILFTFLVVNVFHLGLASVWLCMVGDNVTRCILLVFRYFRGSWKRRLDLEPAKA</sequence>
<evidence type="ECO:0000256" key="9">
    <source>
        <dbReference type="ARBA" id="ARBA00022989"/>
    </source>
</evidence>
<dbReference type="PANTHER" id="PTHR43298:SF2">
    <property type="entry name" value="FMN_FAD EXPORTER YEEO-RELATED"/>
    <property type="match status" value="1"/>
</dbReference>
<proteinExistence type="inferred from homology"/>
<feature type="transmembrane region" description="Helical" evidence="13">
    <location>
        <begin position="350"/>
        <end position="376"/>
    </location>
</feature>
<evidence type="ECO:0000256" key="12">
    <source>
        <dbReference type="ARBA" id="ARBA00031636"/>
    </source>
</evidence>
<dbReference type="Proteomes" id="UP000886785">
    <property type="component" value="Unassembled WGS sequence"/>
</dbReference>
<dbReference type="CDD" id="cd13137">
    <property type="entry name" value="MATE_NorM_like"/>
    <property type="match status" value="1"/>
</dbReference>
<keyword evidence="8 13" id="KW-0812">Transmembrane</keyword>
<keyword evidence="7" id="KW-1003">Cell membrane</keyword>
<dbReference type="PIRSF" id="PIRSF006603">
    <property type="entry name" value="DinF"/>
    <property type="match status" value="1"/>
</dbReference>
<evidence type="ECO:0000256" key="7">
    <source>
        <dbReference type="ARBA" id="ARBA00022475"/>
    </source>
</evidence>
<evidence type="ECO:0000313" key="14">
    <source>
        <dbReference type="EMBL" id="HIR57496.1"/>
    </source>
</evidence>
<dbReference type="EMBL" id="DVHF01000083">
    <property type="protein sequence ID" value="HIR57496.1"/>
    <property type="molecule type" value="Genomic_DNA"/>
</dbReference>
<feature type="transmembrane region" description="Helical" evidence="13">
    <location>
        <begin position="316"/>
        <end position="338"/>
    </location>
</feature>
<dbReference type="GO" id="GO:0005886">
    <property type="term" value="C:plasma membrane"/>
    <property type="evidence" value="ECO:0007669"/>
    <property type="project" value="UniProtKB-SubCell"/>
</dbReference>
<reference evidence="14" key="2">
    <citation type="journal article" date="2021" name="PeerJ">
        <title>Extensive microbial diversity within the chicken gut microbiome revealed by metagenomics and culture.</title>
        <authorList>
            <person name="Gilroy R."/>
            <person name="Ravi A."/>
            <person name="Getino M."/>
            <person name="Pursley I."/>
            <person name="Horton D.L."/>
            <person name="Alikhan N.F."/>
            <person name="Baker D."/>
            <person name="Gharbi K."/>
            <person name="Hall N."/>
            <person name="Watson M."/>
            <person name="Adriaenssens E.M."/>
            <person name="Foster-Nyarko E."/>
            <person name="Jarju S."/>
            <person name="Secka A."/>
            <person name="Antonio M."/>
            <person name="Oren A."/>
            <person name="Chaudhuri R.R."/>
            <person name="La Ragione R."/>
            <person name="Hildebrand F."/>
            <person name="Pallen M.J."/>
        </authorList>
    </citation>
    <scope>NUCLEOTIDE SEQUENCE</scope>
    <source>
        <strain evidence="14">ChiSjej1B19-7085</strain>
    </source>
</reference>
<dbReference type="InterPro" id="IPR002528">
    <property type="entry name" value="MATE_fam"/>
</dbReference>
<evidence type="ECO:0000256" key="10">
    <source>
        <dbReference type="ARBA" id="ARBA00023065"/>
    </source>
</evidence>